<dbReference type="EnsemblMetazoa" id="ACUA005369-RA">
    <property type="protein sequence ID" value="ACUA005369-PA"/>
    <property type="gene ID" value="ACUA005369"/>
</dbReference>
<dbReference type="PROSITE" id="PS50003">
    <property type="entry name" value="PH_DOMAIN"/>
    <property type="match status" value="1"/>
</dbReference>
<dbReference type="Proteomes" id="UP000075883">
    <property type="component" value="Unassembled WGS sequence"/>
</dbReference>
<evidence type="ECO:0000256" key="2">
    <source>
        <dbReference type="SAM" id="MobiDB-lite"/>
    </source>
</evidence>
<keyword evidence="5" id="KW-1185">Reference proteome</keyword>
<dbReference type="AlphaFoldDB" id="A0A182LZ01"/>
<dbReference type="VEuPathDB" id="VectorBase:ACUA005369"/>
<keyword evidence="1" id="KW-0175">Coiled coil</keyword>
<dbReference type="InterPro" id="IPR011993">
    <property type="entry name" value="PH-like_dom_sf"/>
</dbReference>
<evidence type="ECO:0000313" key="5">
    <source>
        <dbReference type="Proteomes" id="UP000075883"/>
    </source>
</evidence>
<feature type="compositionally biased region" description="Low complexity" evidence="2">
    <location>
        <begin position="20"/>
        <end position="31"/>
    </location>
</feature>
<dbReference type="EMBL" id="AXCM01002806">
    <property type="status" value="NOT_ANNOTATED_CDS"/>
    <property type="molecule type" value="Genomic_DNA"/>
</dbReference>
<proteinExistence type="predicted"/>
<reference evidence="4" key="2">
    <citation type="submission" date="2020-05" db="UniProtKB">
        <authorList>
            <consortium name="EnsemblMetazoa"/>
        </authorList>
    </citation>
    <scope>IDENTIFICATION</scope>
    <source>
        <strain evidence="4">A-37</strain>
    </source>
</reference>
<feature type="domain" description="PH" evidence="3">
    <location>
        <begin position="1"/>
        <end position="103"/>
    </location>
</feature>
<evidence type="ECO:0000256" key="1">
    <source>
        <dbReference type="SAM" id="Coils"/>
    </source>
</evidence>
<evidence type="ECO:0000313" key="4">
    <source>
        <dbReference type="EnsemblMetazoa" id="ACUA005369-PA"/>
    </source>
</evidence>
<dbReference type="STRING" id="139723.A0A182LZ01"/>
<protein>
    <recommendedName>
        <fullName evidence="3">PH domain-containing protein</fullName>
    </recommendedName>
</protein>
<organism evidence="4 5">
    <name type="scientific">Anopheles culicifacies</name>
    <dbReference type="NCBI Taxonomy" id="139723"/>
    <lineage>
        <taxon>Eukaryota</taxon>
        <taxon>Metazoa</taxon>
        <taxon>Ecdysozoa</taxon>
        <taxon>Arthropoda</taxon>
        <taxon>Hexapoda</taxon>
        <taxon>Insecta</taxon>
        <taxon>Pterygota</taxon>
        <taxon>Neoptera</taxon>
        <taxon>Endopterygota</taxon>
        <taxon>Diptera</taxon>
        <taxon>Nematocera</taxon>
        <taxon>Culicoidea</taxon>
        <taxon>Culicidae</taxon>
        <taxon>Anophelinae</taxon>
        <taxon>Anopheles</taxon>
        <taxon>culicifacies species complex</taxon>
    </lineage>
</organism>
<feature type="compositionally biased region" description="Basic residues" evidence="2">
    <location>
        <begin position="34"/>
        <end position="43"/>
    </location>
</feature>
<dbReference type="SUPFAM" id="SSF50729">
    <property type="entry name" value="PH domain-like"/>
    <property type="match status" value="1"/>
</dbReference>
<dbReference type="Gene3D" id="2.30.29.30">
    <property type="entry name" value="Pleckstrin-homology domain (PH domain)/Phosphotyrosine-binding domain (PTB)"/>
    <property type="match status" value="1"/>
</dbReference>
<feature type="coiled-coil region" evidence="1">
    <location>
        <begin position="212"/>
        <end position="239"/>
    </location>
</feature>
<reference evidence="5" key="1">
    <citation type="submission" date="2013-09" db="EMBL/GenBank/DDBJ databases">
        <title>The Genome Sequence of Anopheles culicifacies species A.</title>
        <authorList>
            <consortium name="The Broad Institute Genomics Platform"/>
            <person name="Neafsey D.E."/>
            <person name="Besansky N."/>
            <person name="Howell P."/>
            <person name="Walton C."/>
            <person name="Young S.K."/>
            <person name="Zeng Q."/>
            <person name="Gargeya S."/>
            <person name="Fitzgerald M."/>
            <person name="Haas B."/>
            <person name="Abouelleil A."/>
            <person name="Allen A.W."/>
            <person name="Alvarado L."/>
            <person name="Arachchi H.M."/>
            <person name="Berlin A.M."/>
            <person name="Chapman S.B."/>
            <person name="Gainer-Dewar J."/>
            <person name="Goldberg J."/>
            <person name="Griggs A."/>
            <person name="Gujja S."/>
            <person name="Hansen M."/>
            <person name="Howarth C."/>
            <person name="Imamovic A."/>
            <person name="Ireland A."/>
            <person name="Larimer J."/>
            <person name="McCowan C."/>
            <person name="Murphy C."/>
            <person name="Pearson M."/>
            <person name="Poon T.W."/>
            <person name="Priest M."/>
            <person name="Roberts A."/>
            <person name="Saif S."/>
            <person name="Shea T."/>
            <person name="Sisk P."/>
            <person name="Sykes S."/>
            <person name="Wortman J."/>
            <person name="Nusbaum C."/>
            <person name="Birren B."/>
        </authorList>
    </citation>
    <scope>NUCLEOTIDE SEQUENCE [LARGE SCALE GENOMIC DNA]</scope>
    <source>
        <strain evidence="5">A-37</strain>
    </source>
</reference>
<name>A0A182LZ01_9DIPT</name>
<sequence length="297" mass="33600">MPGGRKVCMKRGLMTRSALSDNGNSNSNSSNALMKKHSKKLKKNQAEMAHTCRGTISLHGALIHTVDSCTFVISNGGTQTFHIKAANEVERQSWVTALELAKAKAIRAMESDEEEEDNTANTIPSEELNLVVRELTVRLENLKTCYDLITKHGAALQRSLSELETGDDLANKTKIVSERATLFRISSNAMINACSDYLQTAQTQGHKWSKMLQHERDQKLHLEEMVEQLARQHSHLEQAATRHRPSEYSTLTGRRTSSFEKSCYRTERKCLISPPLTLCYKPRRHFNLPIRRLKLLV</sequence>
<dbReference type="InterPro" id="IPR001849">
    <property type="entry name" value="PH_domain"/>
</dbReference>
<accession>A0A182LZ01</accession>
<feature type="region of interest" description="Disordered" evidence="2">
    <location>
        <begin position="16"/>
        <end position="45"/>
    </location>
</feature>
<evidence type="ECO:0000259" key="3">
    <source>
        <dbReference type="PROSITE" id="PS50003"/>
    </source>
</evidence>